<evidence type="ECO:0000313" key="2">
    <source>
        <dbReference type="Proteomes" id="UP000015105"/>
    </source>
</evidence>
<sequence length="184" mass="20880">MRRVHRQFDGLIRQLLAEHAATAEERAQEEGRLDFVDRLWLVAWSRPRRGGQREPRAEDETRMSGAGLAEPLGACRRWRRLWAGPSESGRRRGCWQDTERLRAGAVVARSFHGVSGFLADKGCCPGSGQPPRPRALQESGVHCRRNMCRRGGGAALGDSVAEEEEDQRWVRKRSGDVELWIRLR</sequence>
<dbReference type="Gramene" id="AET1Gv20731300.2">
    <property type="protein sequence ID" value="AET1Gv20731300.2"/>
    <property type="gene ID" value="AET1Gv20731300"/>
</dbReference>
<reference evidence="2" key="2">
    <citation type="journal article" date="2017" name="Nat. Plants">
        <title>The Aegilops tauschii genome reveals multiple impacts of transposons.</title>
        <authorList>
            <person name="Zhao G."/>
            <person name="Zou C."/>
            <person name="Li K."/>
            <person name="Wang K."/>
            <person name="Li T."/>
            <person name="Gao L."/>
            <person name="Zhang X."/>
            <person name="Wang H."/>
            <person name="Yang Z."/>
            <person name="Liu X."/>
            <person name="Jiang W."/>
            <person name="Mao L."/>
            <person name="Kong X."/>
            <person name="Jiao Y."/>
            <person name="Jia J."/>
        </authorList>
    </citation>
    <scope>NUCLEOTIDE SEQUENCE [LARGE SCALE GENOMIC DNA]</scope>
    <source>
        <strain evidence="2">cv. AL8/78</strain>
    </source>
</reference>
<evidence type="ECO:0000313" key="1">
    <source>
        <dbReference type="EnsemblPlants" id="AET1Gv20731300.2"/>
    </source>
</evidence>
<reference evidence="1" key="5">
    <citation type="journal article" date="2021" name="G3 (Bethesda)">
        <title>Aegilops tauschii genome assembly Aet v5.0 features greater sequence contiguity and improved annotation.</title>
        <authorList>
            <person name="Wang L."/>
            <person name="Zhu T."/>
            <person name="Rodriguez J.C."/>
            <person name="Deal K.R."/>
            <person name="Dubcovsky J."/>
            <person name="McGuire P.E."/>
            <person name="Lux T."/>
            <person name="Spannagl M."/>
            <person name="Mayer K.F.X."/>
            <person name="Baldrich P."/>
            <person name="Meyers B.C."/>
            <person name="Huo N."/>
            <person name="Gu Y.Q."/>
            <person name="Zhou H."/>
            <person name="Devos K.M."/>
            <person name="Bennetzen J.L."/>
            <person name="Unver T."/>
            <person name="Budak H."/>
            <person name="Gulick P.J."/>
            <person name="Galiba G."/>
            <person name="Kalapos B."/>
            <person name="Nelson D.R."/>
            <person name="Li P."/>
            <person name="You F.M."/>
            <person name="Luo M.C."/>
            <person name="Dvorak J."/>
        </authorList>
    </citation>
    <scope>NUCLEOTIDE SEQUENCE [LARGE SCALE GENOMIC DNA]</scope>
    <source>
        <strain evidence="1">cv. AL8/78</strain>
    </source>
</reference>
<accession>A0A452ZED0</accession>
<organism evidence="1 2">
    <name type="scientific">Aegilops tauschii subsp. strangulata</name>
    <name type="common">Goatgrass</name>
    <dbReference type="NCBI Taxonomy" id="200361"/>
    <lineage>
        <taxon>Eukaryota</taxon>
        <taxon>Viridiplantae</taxon>
        <taxon>Streptophyta</taxon>
        <taxon>Embryophyta</taxon>
        <taxon>Tracheophyta</taxon>
        <taxon>Spermatophyta</taxon>
        <taxon>Magnoliopsida</taxon>
        <taxon>Liliopsida</taxon>
        <taxon>Poales</taxon>
        <taxon>Poaceae</taxon>
        <taxon>BOP clade</taxon>
        <taxon>Pooideae</taxon>
        <taxon>Triticodae</taxon>
        <taxon>Triticeae</taxon>
        <taxon>Triticinae</taxon>
        <taxon>Aegilops</taxon>
    </lineage>
</organism>
<reference evidence="1" key="4">
    <citation type="submission" date="2019-03" db="UniProtKB">
        <authorList>
            <consortium name="EnsemblPlants"/>
        </authorList>
    </citation>
    <scope>IDENTIFICATION</scope>
</reference>
<dbReference type="STRING" id="200361.A0A452ZED0"/>
<proteinExistence type="predicted"/>
<dbReference type="Proteomes" id="UP000015105">
    <property type="component" value="Chromosome 1D"/>
</dbReference>
<dbReference type="AlphaFoldDB" id="A0A452ZED0"/>
<reference evidence="1" key="3">
    <citation type="journal article" date="2017" name="Nature">
        <title>Genome sequence of the progenitor of the wheat D genome Aegilops tauschii.</title>
        <authorList>
            <person name="Luo M.C."/>
            <person name="Gu Y.Q."/>
            <person name="Puiu D."/>
            <person name="Wang H."/>
            <person name="Twardziok S.O."/>
            <person name="Deal K.R."/>
            <person name="Huo N."/>
            <person name="Zhu T."/>
            <person name="Wang L."/>
            <person name="Wang Y."/>
            <person name="McGuire P.E."/>
            <person name="Liu S."/>
            <person name="Long H."/>
            <person name="Ramasamy R.K."/>
            <person name="Rodriguez J.C."/>
            <person name="Van S.L."/>
            <person name="Yuan L."/>
            <person name="Wang Z."/>
            <person name="Xia Z."/>
            <person name="Xiao L."/>
            <person name="Anderson O.D."/>
            <person name="Ouyang S."/>
            <person name="Liang Y."/>
            <person name="Zimin A.V."/>
            <person name="Pertea G."/>
            <person name="Qi P."/>
            <person name="Bennetzen J.L."/>
            <person name="Dai X."/>
            <person name="Dawson M.W."/>
            <person name="Muller H.G."/>
            <person name="Kugler K."/>
            <person name="Rivarola-Duarte L."/>
            <person name="Spannagl M."/>
            <person name="Mayer K.F.X."/>
            <person name="Lu F.H."/>
            <person name="Bevan M.W."/>
            <person name="Leroy P."/>
            <person name="Li P."/>
            <person name="You F.M."/>
            <person name="Sun Q."/>
            <person name="Liu Z."/>
            <person name="Lyons E."/>
            <person name="Wicker T."/>
            <person name="Salzberg S.L."/>
            <person name="Devos K.M."/>
            <person name="Dvorak J."/>
        </authorList>
    </citation>
    <scope>NUCLEOTIDE SEQUENCE [LARGE SCALE GENOMIC DNA]</scope>
    <source>
        <strain evidence="1">cv. AL8/78</strain>
    </source>
</reference>
<dbReference type="EnsemblPlants" id="AET1Gv20731300.2">
    <property type="protein sequence ID" value="AET1Gv20731300.2"/>
    <property type="gene ID" value="AET1Gv20731300"/>
</dbReference>
<reference evidence="2" key="1">
    <citation type="journal article" date="2014" name="Science">
        <title>Ancient hybridizations among the ancestral genomes of bread wheat.</title>
        <authorList>
            <consortium name="International Wheat Genome Sequencing Consortium,"/>
            <person name="Marcussen T."/>
            <person name="Sandve S.R."/>
            <person name="Heier L."/>
            <person name="Spannagl M."/>
            <person name="Pfeifer M."/>
            <person name="Jakobsen K.S."/>
            <person name="Wulff B.B."/>
            <person name="Steuernagel B."/>
            <person name="Mayer K.F."/>
            <person name="Olsen O.A."/>
        </authorList>
    </citation>
    <scope>NUCLEOTIDE SEQUENCE [LARGE SCALE GENOMIC DNA]</scope>
    <source>
        <strain evidence="2">cv. AL8/78</strain>
    </source>
</reference>
<name>A0A452ZED0_AEGTS</name>
<protein>
    <submittedName>
        <fullName evidence="1">Uncharacterized protein</fullName>
    </submittedName>
</protein>
<keyword evidence="2" id="KW-1185">Reference proteome</keyword>